<dbReference type="InterPro" id="IPR017871">
    <property type="entry name" value="ABC_transporter-like_CS"/>
</dbReference>
<dbReference type="SUPFAM" id="SSF90123">
    <property type="entry name" value="ABC transporter transmembrane region"/>
    <property type="match status" value="1"/>
</dbReference>
<dbReference type="InterPro" id="IPR027417">
    <property type="entry name" value="P-loop_NTPase"/>
</dbReference>
<dbReference type="Gene3D" id="3.40.50.300">
    <property type="entry name" value="P-loop containing nucleotide triphosphate hydrolases"/>
    <property type="match status" value="1"/>
</dbReference>
<dbReference type="InterPro" id="IPR003439">
    <property type="entry name" value="ABC_transporter-like_ATP-bd"/>
</dbReference>
<evidence type="ECO:0000313" key="10">
    <source>
        <dbReference type="EMBL" id="MBL1071801.1"/>
    </source>
</evidence>
<comment type="caution">
    <text evidence="10">The sequence shown here is derived from an EMBL/GenBank/DDBJ whole genome shotgun (WGS) entry which is preliminary data.</text>
</comment>
<organism evidence="10 11">
    <name type="scientific">Lactobacillus kitasatonis</name>
    <dbReference type="NCBI Taxonomy" id="237446"/>
    <lineage>
        <taxon>Bacteria</taxon>
        <taxon>Bacillati</taxon>
        <taxon>Bacillota</taxon>
        <taxon>Bacilli</taxon>
        <taxon>Lactobacillales</taxon>
        <taxon>Lactobacillaceae</taxon>
        <taxon>Lactobacillus</taxon>
    </lineage>
</organism>
<dbReference type="GO" id="GO:0005524">
    <property type="term" value="F:ATP binding"/>
    <property type="evidence" value="ECO:0007669"/>
    <property type="project" value="UniProtKB-KW"/>
</dbReference>
<evidence type="ECO:0000256" key="1">
    <source>
        <dbReference type="ARBA" id="ARBA00004651"/>
    </source>
</evidence>
<feature type="transmembrane region" description="Helical" evidence="7">
    <location>
        <begin position="254"/>
        <end position="281"/>
    </location>
</feature>
<feature type="transmembrane region" description="Helical" evidence="7">
    <location>
        <begin position="145"/>
        <end position="172"/>
    </location>
</feature>
<dbReference type="Pfam" id="PF00664">
    <property type="entry name" value="ABC_membrane"/>
    <property type="match status" value="1"/>
</dbReference>
<dbReference type="InterPro" id="IPR011527">
    <property type="entry name" value="ABC1_TM_dom"/>
</dbReference>
<sequence>MEVIKVAIISFFKKLIVKNKFLFLAMLITSFFASLDGIISPYIIGKITNTLSQKHFSDIPGILLLYLLMMLFLNVSFYLWQFCWGKITKSSNELLRSTAFNNFIASPNEKRITNTLNFINVNVKQIENQCIDSTIMLVYCIEQTIVSLIYILSINGIAAMVFLVCGLIPAVIPRLTRNWVQTGTKKWNGSYENYNLKTSDAVHGFDTIRHTNGDKKFKQFVQKALMIEEKKYFLMNFRRNTSNFLAQVSYSLSMVISLAVGTFFVINGQILVGGLISLFLASDRLTSPIISIVNIANQLTSVSPLLKNEALQKPIKKNFNNLKFTRLSNQKKIIFDHCDLGYSNKAILKDINLAISKGEKVLITGRSGVGKSTLFKTLLNEIPLLGGKILVDNSLIQSDFYTNFGIVGQDTYIFAESLRFNLTLGKDISTKQLIDILNTVRLSYLANEKSLDTLIGEKGLSLSGGEKRKIEIARALLEKKSILLVDEGLSGLDEENNEQIFELLQDLPQTIIEIEHAISPEEKKKFDQVVNLTA</sequence>
<reference evidence="10 11" key="1">
    <citation type="journal article" date="2021" name="Microorganisms">
        <title>Dual Inhibition of Salmonella enterica and Clostridium perfringens by New Probiotic Candidates Isolated from Chicken Intestinal Mucosa.</title>
        <authorList>
            <person name="Lone A."/>
            <person name="Mottawea W."/>
            <person name="Ait Chait Y."/>
            <person name="Hammami R."/>
        </authorList>
    </citation>
    <scope>NUCLEOTIDE SEQUENCE [LARGE SCALE GENOMIC DNA]</scope>
    <source>
        <strain evidence="10 11">A12</strain>
    </source>
</reference>
<feature type="domain" description="ABC transmembrane type-1" evidence="9">
    <location>
        <begin position="24"/>
        <end position="301"/>
    </location>
</feature>
<dbReference type="InterPro" id="IPR039421">
    <property type="entry name" value="Type_1_exporter"/>
</dbReference>
<dbReference type="PROSITE" id="PS50929">
    <property type="entry name" value="ABC_TM1F"/>
    <property type="match status" value="1"/>
</dbReference>
<dbReference type="Gene3D" id="1.20.1560.10">
    <property type="entry name" value="ABC transporter type 1, transmembrane domain"/>
    <property type="match status" value="1"/>
</dbReference>
<dbReference type="RefSeq" id="WP_202017956.1">
    <property type="nucleotide sequence ID" value="NZ_JAEHNR010000030.1"/>
</dbReference>
<dbReference type="SUPFAM" id="SSF52540">
    <property type="entry name" value="P-loop containing nucleoside triphosphate hydrolases"/>
    <property type="match status" value="1"/>
</dbReference>
<dbReference type="SMART" id="SM00382">
    <property type="entry name" value="AAA"/>
    <property type="match status" value="1"/>
</dbReference>
<dbReference type="PROSITE" id="PS00211">
    <property type="entry name" value="ABC_TRANSPORTER_1"/>
    <property type="match status" value="1"/>
</dbReference>
<feature type="transmembrane region" description="Helical" evidence="7">
    <location>
        <begin position="21"/>
        <end position="44"/>
    </location>
</feature>
<keyword evidence="5 7" id="KW-1133">Transmembrane helix</keyword>
<evidence type="ECO:0000256" key="6">
    <source>
        <dbReference type="ARBA" id="ARBA00023136"/>
    </source>
</evidence>
<name>A0ABS1LUB6_9LACO</name>
<evidence type="ECO:0000256" key="2">
    <source>
        <dbReference type="ARBA" id="ARBA00022692"/>
    </source>
</evidence>
<keyword evidence="4 10" id="KW-0067">ATP-binding</keyword>
<dbReference type="PANTHER" id="PTHR24221">
    <property type="entry name" value="ATP-BINDING CASSETTE SUB-FAMILY B"/>
    <property type="match status" value="1"/>
</dbReference>
<evidence type="ECO:0000256" key="7">
    <source>
        <dbReference type="SAM" id="Phobius"/>
    </source>
</evidence>
<evidence type="ECO:0000256" key="3">
    <source>
        <dbReference type="ARBA" id="ARBA00022741"/>
    </source>
</evidence>
<dbReference type="PROSITE" id="PS50893">
    <property type="entry name" value="ABC_TRANSPORTER_2"/>
    <property type="match status" value="1"/>
</dbReference>
<protein>
    <submittedName>
        <fullName evidence="10">ABC transporter ATP-binding protein</fullName>
    </submittedName>
</protein>
<dbReference type="PANTHER" id="PTHR24221:SF654">
    <property type="entry name" value="ATP-BINDING CASSETTE SUB-FAMILY B MEMBER 6"/>
    <property type="match status" value="1"/>
</dbReference>
<evidence type="ECO:0000313" key="11">
    <source>
        <dbReference type="Proteomes" id="UP000640912"/>
    </source>
</evidence>
<dbReference type="Proteomes" id="UP000640912">
    <property type="component" value="Unassembled WGS sequence"/>
</dbReference>
<dbReference type="InterPro" id="IPR036640">
    <property type="entry name" value="ABC1_TM_sf"/>
</dbReference>
<dbReference type="EMBL" id="JAEHNR010000030">
    <property type="protein sequence ID" value="MBL1071801.1"/>
    <property type="molecule type" value="Genomic_DNA"/>
</dbReference>
<keyword evidence="3" id="KW-0547">Nucleotide-binding</keyword>
<accession>A0ABS1LUB6</accession>
<evidence type="ECO:0000259" key="9">
    <source>
        <dbReference type="PROSITE" id="PS50929"/>
    </source>
</evidence>
<proteinExistence type="predicted"/>
<comment type="subcellular location">
    <subcellularLocation>
        <location evidence="1">Cell membrane</location>
        <topology evidence="1">Multi-pass membrane protein</topology>
    </subcellularLocation>
</comment>
<keyword evidence="11" id="KW-1185">Reference proteome</keyword>
<feature type="transmembrane region" description="Helical" evidence="7">
    <location>
        <begin position="59"/>
        <end position="80"/>
    </location>
</feature>
<evidence type="ECO:0000256" key="4">
    <source>
        <dbReference type="ARBA" id="ARBA00022840"/>
    </source>
</evidence>
<feature type="domain" description="ABC transporter" evidence="8">
    <location>
        <begin position="325"/>
        <end position="534"/>
    </location>
</feature>
<evidence type="ECO:0000259" key="8">
    <source>
        <dbReference type="PROSITE" id="PS50893"/>
    </source>
</evidence>
<gene>
    <name evidence="10" type="ORF">JEM47_04755</name>
</gene>
<dbReference type="InterPro" id="IPR003593">
    <property type="entry name" value="AAA+_ATPase"/>
</dbReference>
<dbReference type="CDD" id="cd03228">
    <property type="entry name" value="ABCC_MRP_Like"/>
    <property type="match status" value="1"/>
</dbReference>
<dbReference type="Pfam" id="PF00005">
    <property type="entry name" value="ABC_tran"/>
    <property type="match status" value="1"/>
</dbReference>
<keyword evidence="2 7" id="KW-0812">Transmembrane</keyword>
<keyword evidence="6 7" id="KW-0472">Membrane</keyword>
<evidence type="ECO:0000256" key="5">
    <source>
        <dbReference type="ARBA" id="ARBA00022989"/>
    </source>
</evidence>